<keyword evidence="3 6" id="KW-0349">Heme</keyword>
<evidence type="ECO:0008006" key="9">
    <source>
        <dbReference type="Google" id="ProtNLM"/>
    </source>
</evidence>
<dbReference type="AlphaFoldDB" id="A0A9W4UQU9"/>
<evidence type="ECO:0000313" key="8">
    <source>
        <dbReference type="Proteomes" id="UP001152607"/>
    </source>
</evidence>
<dbReference type="SUPFAM" id="SSF48264">
    <property type="entry name" value="Cytochrome P450"/>
    <property type="match status" value="1"/>
</dbReference>
<keyword evidence="8" id="KW-1185">Reference proteome</keyword>
<keyword evidence="5 6" id="KW-0408">Iron</keyword>
<evidence type="ECO:0000256" key="2">
    <source>
        <dbReference type="ARBA" id="ARBA00010617"/>
    </source>
</evidence>
<dbReference type="PRINTS" id="PR00465">
    <property type="entry name" value="EP450IV"/>
</dbReference>
<gene>
    <name evidence="7" type="ORF">PDIGIT_LOCUS14514</name>
</gene>
<evidence type="ECO:0000256" key="3">
    <source>
        <dbReference type="ARBA" id="ARBA00022617"/>
    </source>
</evidence>
<dbReference type="PANTHER" id="PTHR24304">
    <property type="entry name" value="CYTOCHROME P450 FAMILY 7"/>
    <property type="match status" value="1"/>
</dbReference>
<evidence type="ECO:0000256" key="1">
    <source>
        <dbReference type="ARBA" id="ARBA00001971"/>
    </source>
</evidence>
<dbReference type="InterPro" id="IPR050529">
    <property type="entry name" value="CYP450_sterol_14alpha_dmase"/>
</dbReference>
<keyword evidence="4 6" id="KW-0479">Metal-binding</keyword>
<comment type="caution">
    <text evidence="7">The sequence shown here is derived from an EMBL/GenBank/DDBJ whole genome shotgun (WGS) entry which is preliminary data.</text>
</comment>
<dbReference type="Pfam" id="PF00067">
    <property type="entry name" value="p450"/>
    <property type="match status" value="1"/>
</dbReference>
<dbReference type="GO" id="GO:0008395">
    <property type="term" value="F:steroid hydroxylase activity"/>
    <property type="evidence" value="ECO:0007669"/>
    <property type="project" value="TreeGrafter"/>
</dbReference>
<protein>
    <recommendedName>
        <fullName evidence="9">Cytochrome P450</fullName>
    </recommendedName>
</protein>
<evidence type="ECO:0000256" key="4">
    <source>
        <dbReference type="ARBA" id="ARBA00022723"/>
    </source>
</evidence>
<comment type="cofactor">
    <cofactor evidence="1 6">
        <name>heme</name>
        <dbReference type="ChEBI" id="CHEBI:30413"/>
    </cofactor>
</comment>
<dbReference type="GO" id="GO:0005506">
    <property type="term" value="F:iron ion binding"/>
    <property type="evidence" value="ECO:0007669"/>
    <property type="project" value="InterPro"/>
</dbReference>
<dbReference type="InterPro" id="IPR001128">
    <property type="entry name" value="Cyt_P450"/>
</dbReference>
<comment type="similarity">
    <text evidence="2">Belongs to the cytochrome P450 family.</text>
</comment>
<dbReference type="Proteomes" id="UP001152607">
    <property type="component" value="Unassembled WGS sequence"/>
</dbReference>
<reference evidence="7" key="1">
    <citation type="submission" date="2023-01" db="EMBL/GenBank/DDBJ databases">
        <authorList>
            <person name="Van Ghelder C."/>
            <person name="Rancurel C."/>
        </authorList>
    </citation>
    <scope>NUCLEOTIDE SEQUENCE</scope>
    <source>
        <strain evidence="7">CNCM I-4278</strain>
    </source>
</reference>
<evidence type="ECO:0000256" key="6">
    <source>
        <dbReference type="PIRSR" id="PIRSR602403-1"/>
    </source>
</evidence>
<accession>A0A9W4UQU9</accession>
<organism evidence="7 8">
    <name type="scientific">Periconia digitata</name>
    <dbReference type="NCBI Taxonomy" id="1303443"/>
    <lineage>
        <taxon>Eukaryota</taxon>
        <taxon>Fungi</taxon>
        <taxon>Dikarya</taxon>
        <taxon>Ascomycota</taxon>
        <taxon>Pezizomycotina</taxon>
        <taxon>Dothideomycetes</taxon>
        <taxon>Pleosporomycetidae</taxon>
        <taxon>Pleosporales</taxon>
        <taxon>Massarineae</taxon>
        <taxon>Periconiaceae</taxon>
        <taxon>Periconia</taxon>
    </lineage>
</organism>
<dbReference type="GO" id="GO:0016705">
    <property type="term" value="F:oxidoreductase activity, acting on paired donors, with incorporation or reduction of molecular oxygen"/>
    <property type="evidence" value="ECO:0007669"/>
    <property type="project" value="InterPro"/>
</dbReference>
<dbReference type="InterPro" id="IPR036396">
    <property type="entry name" value="Cyt_P450_sf"/>
</dbReference>
<evidence type="ECO:0000256" key="5">
    <source>
        <dbReference type="ARBA" id="ARBA00023004"/>
    </source>
</evidence>
<dbReference type="CDD" id="cd11040">
    <property type="entry name" value="CYP7_CYP8-like"/>
    <property type="match status" value="1"/>
</dbReference>
<dbReference type="InterPro" id="IPR002403">
    <property type="entry name" value="Cyt_P450_E_grp-IV"/>
</dbReference>
<sequence>MELSFSLFHSSPPWLAGITLHVAHWQLTMTDISPVGILHDSLKTTLQSNTAKSVAVVLLLLFAWRFWKFTLQPLLHPEYPKEYPYWIPSFFKDSNLLIAQARQYFAHEGNEPFALTVLGITFYVATQAKHSAEVYKNTETLSFESFVQALMRNNGNCPRVIKLMYSALPVDKRGFPNPHGESLGVMAQRMHIIQLHPNEKLVGLQHQTMNWIDTHLTMDMLKAEGSDNLPPDAPVEFSLYQWCSNTFTRLGQHIYFGETLHNIDPGVPDAFLVFDELIWKMLYQYPDFLSRDMSAPRARVIKALQQYFEIPREKRAGKAAWLIDTFEDEVRALGIDNENLATMMFHLYLAINTNARKTVFWVISYLLHNPNLLEAYRRDTEVAFSGDRLVDPFVLQNPEKCPQVDAIWNETLRITGWSASVRSIIEDTVIGGKLMRKGNRVLVPHRLLHFDENIFGSNPQEFRPERWENGLKQNASWKPFGGGKTTCSGRFLARFSATTYVATLLRRFDIKMVGNPPFPQADAGRPVLGTMSIKDGSDFKVQLSPRANL</sequence>
<dbReference type="Gene3D" id="1.10.630.10">
    <property type="entry name" value="Cytochrome P450"/>
    <property type="match status" value="1"/>
</dbReference>
<name>A0A9W4UQU9_9PLEO</name>
<dbReference type="OrthoDB" id="1470350at2759"/>
<dbReference type="PANTHER" id="PTHR24304:SF2">
    <property type="entry name" value="24-HYDROXYCHOLESTEROL 7-ALPHA-HYDROXYLASE"/>
    <property type="match status" value="1"/>
</dbReference>
<dbReference type="EMBL" id="CAOQHR010000011">
    <property type="protein sequence ID" value="CAI6341318.1"/>
    <property type="molecule type" value="Genomic_DNA"/>
</dbReference>
<evidence type="ECO:0000313" key="7">
    <source>
        <dbReference type="EMBL" id="CAI6341318.1"/>
    </source>
</evidence>
<proteinExistence type="inferred from homology"/>
<dbReference type="GO" id="GO:0020037">
    <property type="term" value="F:heme binding"/>
    <property type="evidence" value="ECO:0007669"/>
    <property type="project" value="InterPro"/>
</dbReference>
<feature type="binding site" description="axial binding residue" evidence="6">
    <location>
        <position position="487"/>
    </location>
    <ligand>
        <name>heme</name>
        <dbReference type="ChEBI" id="CHEBI:30413"/>
    </ligand>
    <ligandPart>
        <name>Fe</name>
        <dbReference type="ChEBI" id="CHEBI:18248"/>
    </ligandPart>
</feature>